<dbReference type="eggNOG" id="KOG4563">
    <property type="taxonomic scope" value="Eukaryota"/>
</dbReference>
<evidence type="ECO:0000256" key="1">
    <source>
        <dbReference type="ARBA" id="ARBA00022737"/>
    </source>
</evidence>
<reference evidence="5" key="1">
    <citation type="submission" date="2007-07" db="EMBL/GenBank/DDBJ databases">
        <title>PCAP assembly of the Caenorhabditis remanei genome.</title>
        <authorList>
            <consortium name="The Caenorhabditis remanei Sequencing Consortium"/>
            <person name="Wilson R.K."/>
        </authorList>
    </citation>
    <scope>NUCLEOTIDE SEQUENCE [LARGE SCALE GENOMIC DNA]</scope>
    <source>
        <strain evidence="5">PB4641</strain>
    </source>
</reference>
<dbReference type="PANTHER" id="PTHR15081">
    <property type="entry name" value="NUCLEAR AUTOANTIGENIC SPERM PROTEIN NASP -RELATED"/>
    <property type="match status" value="1"/>
</dbReference>
<feature type="region of interest" description="Disordered" evidence="4">
    <location>
        <begin position="335"/>
        <end position="381"/>
    </location>
</feature>
<dbReference type="InterPro" id="IPR019544">
    <property type="entry name" value="Tetratricopeptide_SHNi-TPR_dom"/>
</dbReference>
<dbReference type="OrthoDB" id="5587616at2759"/>
<keyword evidence="1" id="KW-0677">Repeat</keyword>
<dbReference type="Proteomes" id="UP000008281">
    <property type="component" value="Unassembled WGS sequence"/>
</dbReference>
<dbReference type="AlphaFoldDB" id="E3LFF4"/>
<evidence type="ECO:0000256" key="4">
    <source>
        <dbReference type="SAM" id="MobiDB-lite"/>
    </source>
</evidence>
<dbReference type="PANTHER" id="PTHR15081:SF1">
    <property type="entry name" value="NUCLEAR AUTOANTIGENIC SPERM PROTEIN"/>
    <property type="match status" value="1"/>
</dbReference>
<dbReference type="GO" id="GO:0005654">
    <property type="term" value="C:nucleoplasm"/>
    <property type="evidence" value="ECO:0007669"/>
    <property type="project" value="TreeGrafter"/>
</dbReference>
<feature type="compositionally biased region" description="Acidic residues" evidence="4">
    <location>
        <begin position="111"/>
        <end position="147"/>
    </location>
</feature>
<keyword evidence="2" id="KW-0802">TPR repeat</keyword>
<dbReference type="Gene3D" id="1.25.40.10">
    <property type="entry name" value="Tetratricopeptide repeat domain"/>
    <property type="match status" value="1"/>
</dbReference>
<evidence type="ECO:0000256" key="3">
    <source>
        <dbReference type="SAM" id="Coils"/>
    </source>
</evidence>
<proteinExistence type="predicted"/>
<dbReference type="InterPro" id="IPR011990">
    <property type="entry name" value="TPR-like_helical_dom_sf"/>
</dbReference>
<dbReference type="FunCoup" id="E3LFF4">
    <property type="interactions" value="2061"/>
</dbReference>
<feature type="compositionally biased region" description="Basic and acidic residues" evidence="4">
    <location>
        <begin position="21"/>
        <end position="33"/>
    </location>
</feature>
<dbReference type="OMA" id="QTYILMA"/>
<gene>
    <name evidence="5" type="primary">Cre-nasp-1</name>
    <name evidence="5" type="ORF">CRE_02169</name>
</gene>
<protein>
    <submittedName>
        <fullName evidence="5">CRE-NASP-1 protein</fullName>
    </submittedName>
</protein>
<dbReference type="EMBL" id="DS268408">
    <property type="protein sequence ID" value="EFO86089.1"/>
    <property type="molecule type" value="Genomic_DNA"/>
</dbReference>
<dbReference type="GO" id="GO:0042393">
    <property type="term" value="F:histone binding"/>
    <property type="evidence" value="ECO:0007669"/>
    <property type="project" value="TreeGrafter"/>
</dbReference>
<dbReference type="RefSeq" id="XP_003117223.2">
    <property type="nucleotide sequence ID" value="XM_003117175.2"/>
</dbReference>
<feature type="coiled-coil region" evidence="3">
    <location>
        <begin position="257"/>
        <end position="321"/>
    </location>
</feature>
<dbReference type="InterPro" id="IPR051730">
    <property type="entry name" value="NASP-like"/>
</dbReference>
<dbReference type="KEGG" id="crq:GCK72_005414"/>
<keyword evidence="3" id="KW-0175">Coiled coil</keyword>
<dbReference type="GeneID" id="9821656"/>
<sequence>MSTEDIIDQTKVSAGGDEPEKENSEPTQEEKEKRLAELLANGRRELRVNNNAEASEILSEAAELSVEIYGEGHENTFDACYYYGMASLEVAKLESALLKNPDEKQRNGVSGDEEAASGDEEEKTAEDENDDGSEKEDGEESEDDDEDSMKLAWELLETARCTAAAKIEALEAERSGVQAIEQWNLKLADVLILLGDHGIADENYEQAREDLGRALGIQQNILPPSSRIIAQTYILMASACSSSMNFTDAVTFYKRTKDTLVAREEELKKQLPEIEDKEKKSEIEDELKELEEMIPGIDEMINDANASAEQVEQTTKEIKAQFAGFTTILSKLPQETEEKEVNDISNLVRRPAKRQTEITDINADTTKKTKSAEKEEENSQI</sequence>
<dbReference type="Pfam" id="PF10516">
    <property type="entry name" value="SHNi-TPR"/>
    <property type="match status" value="1"/>
</dbReference>
<dbReference type="HOGENOM" id="CLU_010162_2_0_1"/>
<organism evidence="6">
    <name type="scientific">Caenorhabditis remanei</name>
    <name type="common">Caenorhabditis vulgaris</name>
    <dbReference type="NCBI Taxonomy" id="31234"/>
    <lineage>
        <taxon>Eukaryota</taxon>
        <taxon>Metazoa</taxon>
        <taxon>Ecdysozoa</taxon>
        <taxon>Nematoda</taxon>
        <taxon>Chromadorea</taxon>
        <taxon>Rhabditida</taxon>
        <taxon>Rhabditina</taxon>
        <taxon>Rhabditomorpha</taxon>
        <taxon>Rhabditoidea</taxon>
        <taxon>Rhabditidae</taxon>
        <taxon>Peloderinae</taxon>
        <taxon>Caenorhabditis</taxon>
    </lineage>
</organism>
<dbReference type="GO" id="GO:0034080">
    <property type="term" value="P:CENP-A containing chromatin assembly"/>
    <property type="evidence" value="ECO:0007669"/>
    <property type="project" value="TreeGrafter"/>
</dbReference>
<dbReference type="FunFam" id="1.25.40.10:FF:001592">
    <property type="entry name" value="NASP (Human Nuclear Autoantigenic Sperm Protein) homolog"/>
    <property type="match status" value="1"/>
</dbReference>
<accession>E3LFF4</accession>
<dbReference type="GO" id="GO:0006335">
    <property type="term" value="P:DNA replication-dependent chromatin assembly"/>
    <property type="evidence" value="ECO:0007669"/>
    <property type="project" value="TreeGrafter"/>
</dbReference>
<dbReference type="STRING" id="31234.E3LFF4"/>
<dbReference type="SUPFAM" id="SSF48452">
    <property type="entry name" value="TPR-like"/>
    <property type="match status" value="1"/>
</dbReference>
<dbReference type="CTD" id="9821656"/>
<evidence type="ECO:0000313" key="5">
    <source>
        <dbReference type="EMBL" id="EFO86089.1"/>
    </source>
</evidence>
<evidence type="ECO:0000256" key="2">
    <source>
        <dbReference type="ARBA" id="ARBA00022803"/>
    </source>
</evidence>
<feature type="region of interest" description="Disordered" evidence="4">
    <location>
        <begin position="101"/>
        <end position="148"/>
    </location>
</feature>
<name>E3LFF4_CAERE</name>
<evidence type="ECO:0000313" key="6">
    <source>
        <dbReference type="Proteomes" id="UP000008281"/>
    </source>
</evidence>
<keyword evidence="6" id="KW-1185">Reference proteome</keyword>
<feature type="region of interest" description="Disordered" evidence="4">
    <location>
        <begin position="1"/>
        <end position="33"/>
    </location>
</feature>